<dbReference type="GO" id="GO:0051287">
    <property type="term" value="F:NAD binding"/>
    <property type="evidence" value="ECO:0007669"/>
    <property type="project" value="InterPro"/>
</dbReference>
<dbReference type="GO" id="GO:0016618">
    <property type="term" value="F:hydroxypyruvate reductase [NAD(P)H] activity"/>
    <property type="evidence" value="ECO:0007669"/>
    <property type="project" value="TreeGrafter"/>
</dbReference>
<dbReference type="Pfam" id="PF02826">
    <property type="entry name" value="2-Hacid_dh_C"/>
    <property type="match status" value="1"/>
</dbReference>
<accession>A0A6G4R378</accession>
<dbReference type="PANTHER" id="PTHR10996">
    <property type="entry name" value="2-HYDROXYACID DEHYDROGENASE-RELATED"/>
    <property type="match status" value="1"/>
</dbReference>
<dbReference type="PANTHER" id="PTHR10996:SF178">
    <property type="entry name" value="2-HYDROXYACID DEHYDROGENASE YGL185C-RELATED"/>
    <property type="match status" value="1"/>
</dbReference>
<dbReference type="CDD" id="cd12156">
    <property type="entry name" value="HPPR"/>
    <property type="match status" value="1"/>
</dbReference>
<reference evidence="7" key="1">
    <citation type="submission" date="2020-02" db="EMBL/GenBank/DDBJ databases">
        <authorList>
            <person name="Gao J."/>
            <person name="Sun J."/>
        </authorList>
    </citation>
    <scope>NUCLEOTIDE SEQUENCE</scope>
    <source>
        <strain evidence="7">602-2</strain>
    </source>
</reference>
<gene>
    <name evidence="7" type="ORF">G5B46_21745</name>
</gene>
<dbReference type="SUPFAM" id="SSF51735">
    <property type="entry name" value="NAD(P)-binding Rossmann-fold domains"/>
    <property type="match status" value="1"/>
</dbReference>
<dbReference type="AlphaFoldDB" id="A0A6G4R378"/>
<dbReference type="Gene3D" id="3.40.50.720">
    <property type="entry name" value="NAD(P)-binding Rossmann-like Domain"/>
    <property type="match status" value="2"/>
</dbReference>
<dbReference type="InterPro" id="IPR036291">
    <property type="entry name" value="NAD(P)-bd_dom_sf"/>
</dbReference>
<evidence type="ECO:0000256" key="4">
    <source>
        <dbReference type="RuleBase" id="RU003719"/>
    </source>
</evidence>
<keyword evidence="1" id="KW-0521">NADP</keyword>
<dbReference type="EMBL" id="JAAKGT010000015">
    <property type="protein sequence ID" value="NGM52241.1"/>
    <property type="molecule type" value="Genomic_DNA"/>
</dbReference>
<keyword evidence="2 4" id="KW-0560">Oxidoreductase</keyword>
<dbReference type="SUPFAM" id="SSF52283">
    <property type="entry name" value="Formate/glycerate dehydrogenase catalytic domain-like"/>
    <property type="match status" value="1"/>
</dbReference>
<dbReference type="InterPro" id="IPR006140">
    <property type="entry name" value="D-isomer_DH_NAD-bd"/>
</dbReference>
<sequence>MKPDVLQLKALSPQLEAGLEAAYTVHRPYRAADPDALIGQVADQVRAVVTGGDLGVPAALWDRLPALEIVAVHGVGLDKVDLDLAAARGIAVTTTPGVLTEDVAELAIGLWLSLSRRMVTADRYVREGRWPRAERLPLARRASGRKVGVLGLGQIGRAIAQMAAPFAASIAYHSRRPVEGVAYAYHASPEALAEAVDVLFLVTPGGAGTPPLVDAAVLAALGPGGLLINVARGSVVDEAALVAALTDGTIAGAGLDVFEDEPNVPEALWSMENVVLQPHRGSATEEARSAMAALVLENLAKHFGGNDGNTEKGREGP</sequence>
<evidence type="ECO:0000259" key="5">
    <source>
        <dbReference type="Pfam" id="PF00389"/>
    </source>
</evidence>
<evidence type="ECO:0000313" key="7">
    <source>
        <dbReference type="EMBL" id="NGM52241.1"/>
    </source>
</evidence>
<name>A0A6G4R378_9CAUL</name>
<organism evidence="7">
    <name type="scientific">Caulobacter sp. 602-2</name>
    <dbReference type="NCBI Taxonomy" id="2710887"/>
    <lineage>
        <taxon>Bacteria</taxon>
        <taxon>Pseudomonadati</taxon>
        <taxon>Pseudomonadota</taxon>
        <taxon>Alphaproteobacteria</taxon>
        <taxon>Caulobacterales</taxon>
        <taxon>Caulobacteraceae</taxon>
        <taxon>Caulobacter</taxon>
    </lineage>
</organism>
<dbReference type="Pfam" id="PF00389">
    <property type="entry name" value="2-Hacid_dh"/>
    <property type="match status" value="1"/>
</dbReference>
<protein>
    <submittedName>
        <fullName evidence="7">2-hydroxyacid dehydrogenase</fullName>
    </submittedName>
</protein>
<dbReference type="InterPro" id="IPR006139">
    <property type="entry name" value="D-isomer_2_OHA_DH_cat_dom"/>
</dbReference>
<dbReference type="RefSeq" id="WP_165262405.1">
    <property type="nucleotide sequence ID" value="NZ_JAAKGT010000015.1"/>
</dbReference>
<comment type="similarity">
    <text evidence="4">Belongs to the D-isomer specific 2-hydroxyacid dehydrogenase family.</text>
</comment>
<evidence type="ECO:0000256" key="3">
    <source>
        <dbReference type="ARBA" id="ARBA00023027"/>
    </source>
</evidence>
<dbReference type="InterPro" id="IPR050223">
    <property type="entry name" value="D-isomer_2-hydroxyacid_DH"/>
</dbReference>
<dbReference type="GO" id="GO:0030267">
    <property type="term" value="F:glyoxylate reductase (NADPH) activity"/>
    <property type="evidence" value="ECO:0007669"/>
    <property type="project" value="TreeGrafter"/>
</dbReference>
<dbReference type="FunFam" id="3.40.50.720:FF:000213">
    <property type="entry name" value="Putative 2-hydroxyacid dehydrogenase"/>
    <property type="match status" value="1"/>
</dbReference>
<feature type="domain" description="D-isomer specific 2-hydroxyacid dehydrogenase NAD-binding" evidence="6">
    <location>
        <begin position="109"/>
        <end position="281"/>
    </location>
</feature>
<evidence type="ECO:0000256" key="1">
    <source>
        <dbReference type="ARBA" id="ARBA00022857"/>
    </source>
</evidence>
<dbReference type="GO" id="GO:0005829">
    <property type="term" value="C:cytosol"/>
    <property type="evidence" value="ECO:0007669"/>
    <property type="project" value="TreeGrafter"/>
</dbReference>
<evidence type="ECO:0000259" key="6">
    <source>
        <dbReference type="Pfam" id="PF02826"/>
    </source>
</evidence>
<comment type="caution">
    <text evidence="7">The sequence shown here is derived from an EMBL/GenBank/DDBJ whole genome shotgun (WGS) entry which is preliminary data.</text>
</comment>
<proteinExistence type="inferred from homology"/>
<evidence type="ECO:0000256" key="2">
    <source>
        <dbReference type="ARBA" id="ARBA00023002"/>
    </source>
</evidence>
<feature type="domain" description="D-isomer specific 2-hydroxyacid dehydrogenase catalytic" evidence="5">
    <location>
        <begin position="24"/>
        <end position="306"/>
    </location>
</feature>
<keyword evidence="3" id="KW-0520">NAD</keyword>